<dbReference type="SMART" id="SM00530">
    <property type="entry name" value="HTH_XRE"/>
    <property type="match status" value="1"/>
</dbReference>
<dbReference type="InterPro" id="IPR010982">
    <property type="entry name" value="Lambda_DNA-bd_dom_sf"/>
</dbReference>
<dbReference type="Gene3D" id="1.10.260.40">
    <property type="entry name" value="lambda repressor-like DNA-binding domains"/>
    <property type="match status" value="1"/>
</dbReference>
<dbReference type="InterPro" id="IPR001387">
    <property type="entry name" value="Cro/C1-type_HTH"/>
</dbReference>
<evidence type="ECO:0000313" key="3">
    <source>
        <dbReference type="Proteomes" id="UP000252914"/>
    </source>
</evidence>
<dbReference type="SUPFAM" id="SSF47413">
    <property type="entry name" value="lambda repressor-like DNA-binding domains"/>
    <property type="match status" value="1"/>
</dbReference>
<dbReference type="Pfam" id="PF19054">
    <property type="entry name" value="DUF5753"/>
    <property type="match status" value="1"/>
</dbReference>
<proteinExistence type="predicted"/>
<name>A0A367F6Z9_9ACTN</name>
<dbReference type="InterPro" id="IPR043917">
    <property type="entry name" value="DUF5753"/>
</dbReference>
<dbReference type="PROSITE" id="PS50943">
    <property type="entry name" value="HTH_CROC1"/>
    <property type="match status" value="1"/>
</dbReference>
<feature type="domain" description="HTH cro/C1-type" evidence="1">
    <location>
        <begin position="21"/>
        <end position="73"/>
    </location>
</feature>
<dbReference type="AlphaFoldDB" id="A0A367F6Z9"/>
<accession>A0A367F6Z9</accession>
<gene>
    <name evidence="2" type="ORF">DTL70_09675</name>
</gene>
<organism evidence="2 3">
    <name type="scientific">Streptomyces diacarni</name>
    <dbReference type="NCBI Taxonomy" id="2800381"/>
    <lineage>
        <taxon>Bacteria</taxon>
        <taxon>Bacillati</taxon>
        <taxon>Actinomycetota</taxon>
        <taxon>Actinomycetes</taxon>
        <taxon>Kitasatosporales</taxon>
        <taxon>Streptomycetaceae</taxon>
        <taxon>Streptomyces</taxon>
    </lineage>
</organism>
<dbReference type="GO" id="GO:0003677">
    <property type="term" value="F:DNA binding"/>
    <property type="evidence" value="ECO:0007669"/>
    <property type="project" value="InterPro"/>
</dbReference>
<dbReference type="CDD" id="cd00093">
    <property type="entry name" value="HTH_XRE"/>
    <property type="match status" value="1"/>
</dbReference>
<dbReference type="Pfam" id="PF13560">
    <property type="entry name" value="HTH_31"/>
    <property type="match status" value="1"/>
</dbReference>
<evidence type="ECO:0000259" key="1">
    <source>
        <dbReference type="PROSITE" id="PS50943"/>
    </source>
</evidence>
<dbReference type="Proteomes" id="UP000252914">
    <property type="component" value="Unassembled WGS sequence"/>
</dbReference>
<protein>
    <submittedName>
        <fullName evidence="2">XRE family transcriptional regulator</fullName>
    </submittedName>
</protein>
<reference evidence="2 3" key="1">
    <citation type="submission" date="2018-06" db="EMBL/GenBank/DDBJ databases">
        <title>Streptomyces reniochalinae sp. nov. and Streptomyces diacarnus sp. nov. from marine sponges.</title>
        <authorList>
            <person name="Li L."/>
        </authorList>
    </citation>
    <scope>NUCLEOTIDE SEQUENCE [LARGE SCALE GENOMIC DNA]</scope>
    <source>
        <strain evidence="2 3">LHW51701</strain>
    </source>
</reference>
<dbReference type="EMBL" id="QOIN01000036">
    <property type="protein sequence ID" value="RCG25632.1"/>
    <property type="molecule type" value="Genomic_DNA"/>
</dbReference>
<comment type="caution">
    <text evidence="2">The sequence shown here is derived from an EMBL/GenBank/DDBJ whole genome shotgun (WGS) entry which is preliminary data.</text>
</comment>
<keyword evidence="3" id="KW-1185">Reference proteome</keyword>
<sequence>MPGPKDIDGSVGVPTFYGAELRWQREQAGMTQQQLVEGSFYGYSHLSEIERGERRMPLDLAEHVDRALKTDGFFTRRCEDVRRARRRGHAPYFEQVLEVETKALSIEEWSSVLLPGVLQTEAYARAVVEATHPLESPDEVATKVNGRLSRARLLDGAPKQPLFWVIMHENVIRQPLLGAAEMAEQLAHIADSAQRRRIVPQVVPGNAGPHPFLTGMTAIMTFADAPALVYTEGLHSGEVIDDPALVAEYRRSYDLLRAFALSPGASLAMILSAAEDYRNGTQPPWLERG</sequence>
<evidence type="ECO:0000313" key="2">
    <source>
        <dbReference type="EMBL" id="RCG25632.1"/>
    </source>
</evidence>